<comment type="caution">
    <text evidence="1">The sequence shown here is derived from an EMBL/GenBank/DDBJ whole genome shotgun (WGS) entry which is preliminary data.</text>
</comment>
<dbReference type="EMBL" id="SPKJ01000041">
    <property type="protein sequence ID" value="MYZ48575.1"/>
    <property type="molecule type" value="Genomic_DNA"/>
</dbReference>
<dbReference type="OrthoDB" id="7066176at2"/>
<sequence length="106" mass="11750">MTAFNIVRFRVKPGRDQDFIEAHRQIQAEPAGFRRGAIVQTGDRGYCFLGEWESFEDIAAARPWMIGILDSFRDTLEDLGGGLGVTDPVSGIAVLEIAPDIERRVA</sequence>
<protein>
    <submittedName>
        <fullName evidence="1">DUF718 domain-containing protein</fullName>
    </submittedName>
</protein>
<keyword evidence="2" id="KW-1185">Reference proteome</keyword>
<dbReference type="AlphaFoldDB" id="A0A964WU79"/>
<dbReference type="RefSeq" id="WP_161140921.1">
    <property type="nucleotide sequence ID" value="NZ_SPKJ01000041.1"/>
</dbReference>
<evidence type="ECO:0000313" key="2">
    <source>
        <dbReference type="Proteomes" id="UP000773614"/>
    </source>
</evidence>
<dbReference type="SUPFAM" id="SSF54909">
    <property type="entry name" value="Dimeric alpha+beta barrel"/>
    <property type="match status" value="1"/>
</dbReference>
<evidence type="ECO:0000313" key="1">
    <source>
        <dbReference type="EMBL" id="MYZ48575.1"/>
    </source>
</evidence>
<name>A0A964WU79_9HYPH</name>
<reference evidence="1" key="1">
    <citation type="submission" date="2019-03" db="EMBL/GenBank/DDBJ databases">
        <title>Afifella sp. nov., isolated from activated sludge.</title>
        <authorList>
            <person name="Li Q."/>
            <person name="Liu Y."/>
        </authorList>
    </citation>
    <scope>NUCLEOTIDE SEQUENCE</scope>
    <source>
        <strain evidence="1">L72</strain>
    </source>
</reference>
<dbReference type="Proteomes" id="UP000773614">
    <property type="component" value="Unassembled WGS sequence"/>
</dbReference>
<proteinExistence type="predicted"/>
<organism evidence="1 2">
    <name type="scientific">Propylenella binzhouense</name>
    <dbReference type="NCBI Taxonomy" id="2555902"/>
    <lineage>
        <taxon>Bacteria</taxon>
        <taxon>Pseudomonadati</taxon>
        <taxon>Pseudomonadota</taxon>
        <taxon>Alphaproteobacteria</taxon>
        <taxon>Hyphomicrobiales</taxon>
        <taxon>Propylenellaceae</taxon>
        <taxon>Propylenella</taxon>
    </lineage>
</organism>
<accession>A0A964WU79</accession>
<gene>
    <name evidence="1" type="ORF">E4O86_12725</name>
</gene>
<dbReference type="InterPro" id="IPR011008">
    <property type="entry name" value="Dimeric_a/b-barrel"/>
</dbReference>